<keyword evidence="2" id="KW-1185">Reference proteome</keyword>
<evidence type="ECO:0000313" key="1">
    <source>
        <dbReference type="EMBL" id="QTA84032.1"/>
    </source>
</evidence>
<reference evidence="1" key="1">
    <citation type="journal article" date="2021" name="Microb. Physiol.">
        <title>Proteogenomic Insights into the Physiology of Marine, Sulfate-Reducing, Filamentous Desulfonema limicola and Desulfonema magnum.</title>
        <authorList>
            <person name="Schnaars V."/>
            <person name="Wohlbrand L."/>
            <person name="Scheve S."/>
            <person name="Hinrichs C."/>
            <person name="Reinhardt R."/>
            <person name="Rabus R."/>
        </authorList>
    </citation>
    <scope>NUCLEOTIDE SEQUENCE</scope>
    <source>
        <strain evidence="1">4be13</strain>
    </source>
</reference>
<proteinExistence type="predicted"/>
<name>A0A975BEQ6_9BACT</name>
<dbReference type="EMBL" id="CP061800">
    <property type="protein sequence ID" value="QTA84032.1"/>
    <property type="molecule type" value="Genomic_DNA"/>
</dbReference>
<evidence type="ECO:0000313" key="2">
    <source>
        <dbReference type="Proteomes" id="UP000663722"/>
    </source>
</evidence>
<accession>A0A975BEQ6</accession>
<dbReference type="Proteomes" id="UP000663722">
    <property type="component" value="Chromosome"/>
</dbReference>
<gene>
    <name evidence="1" type="ORF">dnm_000240</name>
</gene>
<sequence>MTVFLLCRDLYDRDSWIFTIIPADQTLLSLNFTEEQFCIFL</sequence>
<organism evidence="1 2">
    <name type="scientific">Desulfonema magnum</name>
    <dbReference type="NCBI Taxonomy" id="45655"/>
    <lineage>
        <taxon>Bacteria</taxon>
        <taxon>Pseudomonadati</taxon>
        <taxon>Thermodesulfobacteriota</taxon>
        <taxon>Desulfobacteria</taxon>
        <taxon>Desulfobacterales</taxon>
        <taxon>Desulfococcaceae</taxon>
        <taxon>Desulfonema</taxon>
    </lineage>
</organism>
<dbReference type="KEGG" id="dmm:dnm_000240"/>
<protein>
    <submittedName>
        <fullName evidence="1">Uncharacterized protein</fullName>
    </submittedName>
</protein>
<dbReference type="AlphaFoldDB" id="A0A975BEQ6"/>